<feature type="repeat" description="HEAT" evidence="2">
    <location>
        <begin position="1251"/>
        <end position="1287"/>
    </location>
</feature>
<dbReference type="InterPro" id="IPR011009">
    <property type="entry name" value="Kinase-like_dom_sf"/>
</dbReference>
<feature type="region of interest" description="Disordered" evidence="3">
    <location>
        <begin position="2013"/>
        <end position="2067"/>
    </location>
</feature>
<evidence type="ECO:0000256" key="2">
    <source>
        <dbReference type="PROSITE-ProRule" id="PRU00103"/>
    </source>
</evidence>
<feature type="domain" description="FAT" evidence="5">
    <location>
        <begin position="2612"/>
        <end position="3178"/>
    </location>
</feature>
<evidence type="ECO:0000313" key="8">
    <source>
        <dbReference type="Proteomes" id="UP000318582"/>
    </source>
</evidence>
<dbReference type="PROSITE" id="PS51189">
    <property type="entry name" value="FAT"/>
    <property type="match status" value="1"/>
</dbReference>
<dbReference type="Gene3D" id="1.10.1070.11">
    <property type="entry name" value="Phosphatidylinositol 3-/4-kinase, catalytic domain"/>
    <property type="match status" value="1"/>
</dbReference>
<dbReference type="Pfam" id="PF20206">
    <property type="entry name" value="Tra1_ring"/>
    <property type="match status" value="1"/>
</dbReference>
<dbReference type="InterPro" id="IPR046805">
    <property type="entry name" value="Tra1_ring"/>
</dbReference>
<dbReference type="Pfam" id="PF00454">
    <property type="entry name" value="PI3_PI4_kinase"/>
    <property type="match status" value="1"/>
</dbReference>
<feature type="compositionally biased region" description="Polar residues" evidence="3">
    <location>
        <begin position="3199"/>
        <end position="3216"/>
    </location>
</feature>
<comment type="caution">
    <text evidence="7">The sequence shown here is derived from an EMBL/GenBank/DDBJ whole genome shotgun (WGS) entry which is preliminary data.</text>
</comment>
<gene>
    <name evidence="7" type="ORF">PhCBS80983_g00781</name>
</gene>
<dbReference type="Proteomes" id="UP000318582">
    <property type="component" value="Unassembled WGS sequence"/>
</dbReference>
<feature type="domain" description="PI3K/PI4K catalytic" evidence="4">
    <location>
        <begin position="3412"/>
        <end position="3741"/>
    </location>
</feature>
<evidence type="ECO:0000259" key="6">
    <source>
        <dbReference type="PROSITE" id="PS51190"/>
    </source>
</evidence>
<reference evidence="7 8" key="1">
    <citation type="journal article" date="2019" name="Sci. Rep.">
        <title>Comparative genomics of chytrid fungi reveal insights into the obligate biotrophic and pathogenic lifestyle of Synchytrium endobioticum.</title>
        <authorList>
            <person name="van de Vossenberg B.T.L.H."/>
            <person name="Warris S."/>
            <person name="Nguyen H.D.T."/>
            <person name="van Gent-Pelzer M.P.E."/>
            <person name="Joly D.L."/>
            <person name="van de Geest H.C."/>
            <person name="Bonants P.J.M."/>
            <person name="Smith D.S."/>
            <person name="Levesque C.A."/>
            <person name="van der Lee T.A.J."/>
        </authorList>
    </citation>
    <scope>NUCLEOTIDE SEQUENCE [LARGE SCALE GENOMIC DNA]</scope>
    <source>
        <strain evidence="7 8">CBS 809.83</strain>
    </source>
</reference>
<dbReference type="InterPro" id="IPR050517">
    <property type="entry name" value="DDR_Repair_Kinase"/>
</dbReference>
<dbReference type="InterPro" id="IPR014009">
    <property type="entry name" value="PIK_FAT"/>
</dbReference>
<accession>A0A507ECQ6</accession>
<name>A0A507ECQ6_9FUNG</name>
<feature type="compositionally biased region" description="Low complexity" evidence="3">
    <location>
        <begin position="3187"/>
        <end position="3198"/>
    </location>
</feature>
<dbReference type="InterPro" id="IPR046807">
    <property type="entry name" value="Tra1_central"/>
</dbReference>
<protein>
    <recommendedName>
        <fullName evidence="9">Non-specific serine/threonine protein kinase</fullName>
    </recommendedName>
</protein>
<dbReference type="GO" id="GO:0035267">
    <property type="term" value="C:NuA4 histone acetyltransferase complex"/>
    <property type="evidence" value="ECO:0007669"/>
    <property type="project" value="TreeGrafter"/>
</dbReference>
<dbReference type="GO" id="GO:0000124">
    <property type="term" value="C:SAGA complex"/>
    <property type="evidence" value="ECO:0007669"/>
    <property type="project" value="TreeGrafter"/>
</dbReference>
<evidence type="ECO:0000259" key="4">
    <source>
        <dbReference type="PROSITE" id="PS50290"/>
    </source>
</evidence>
<evidence type="ECO:0000313" key="7">
    <source>
        <dbReference type="EMBL" id="TPX61909.1"/>
    </source>
</evidence>
<evidence type="ECO:0000256" key="3">
    <source>
        <dbReference type="SAM" id="MobiDB-lite"/>
    </source>
</evidence>
<dbReference type="InterPro" id="IPR021133">
    <property type="entry name" value="HEAT_type_2"/>
</dbReference>
<dbReference type="InterPro" id="IPR016024">
    <property type="entry name" value="ARM-type_fold"/>
</dbReference>
<dbReference type="PROSITE" id="PS50077">
    <property type="entry name" value="HEAT_REPEAT"/>
    <property type="match status" value="1"/>
</dbReference>
<dbReference type="Pfam" id="PF20175">
    <property type="entry name" value="Tra1_central"/>
    <property type="match status" value="1"/>
</dbReference>
<proteinExistence type="inferred from homology"/>
<dbReference type="PANTHER" id="PTHR11139:SF1">
    <property type="entry name" value="TRANSFORMATION_TRANSCRIPTION DOMAIN-ASSOCIATED PROTEIN"/>
    <property type="match status" value="1"/>
</dbReference>
<dbReference type="InterPro" id="IPR003151">
    <property type="entry name" value="PIK-rel_kinase_FAT"/>
</dbReference>
<dbReference type="InterPro" id="IPR036940">
    <property type="entry name" value="PI3/4_kinase_cat_sf"/>
</dbReference>
<sequence>MESSIPQHLNSQQQLNSSNCDAYAERLADTTLDVQARLRTVNDLRESIEAFQDEEHPEILLKIVPKVSAILLNEPAVYISNSPAQKLRIALLEIIQRLPHNETLRQLLPGIMNALMRVLKDDNEENAALCLKILVDLHKAYKPHLEEWGQPFFSTVQQMYKNMDDTLRETFEDDAPTVAPTEAVPGSPVTADGADIPRILRHSQRSFKVLTECPIIIALLFQLYRRFVNVNIPIFVPLIVNCLKLKPSAQRALLEDADTEKVAYVGLSPDIKNKPAMYDLITLQVKTVSFIAYILRSFVPALKPFQQEIADAVVVLMRSCPPDAAATRKELLVATRHIWYTDFRHSFVTHVDVLLNEDVLVGTGVTAKETLRPIAHSVLVDLIHHVRNDLSPSQLAMAIHMYSRNLHDPGFAPNIQTMCAKLLLNIVDCLGVIEDKVEARTLLLRIMRTLSQKCTALKNAFPMVVAHTRRPGRTKKSLDTAKTPEVLESLADSDGYLDLGFAQPIQTYLRAFDNAVDIVRDIRFLFRNLVLGLKSVLNSLRMLNTPQPAFPPPGVAPEVSPFALEFTGDDVKVLVDILRDGLCCFDYWNVDLVNSEGKVVNLVEKTAPLSIHAKEEKEVFEIFASLFVIVEPAVFQEIFTSQLEHIFEQILRNISVLALPQYFLASTVVSSTFAGLMLRFLVDRLEKLGDSDALYSSVMLRLFKLLFMSVTLFPEKNEAVLRPQIGNIILMSMKLSAKAKSSLNYFLLLRALFRSIGGGRFELLYQEVLPLLQVLLEGLNGLLATARQPNLRELFVELCLTVPVRLSVLLPYLSYLMKPLVLALEAGPDLVSQGVRTLELCVDNLTQDFLEPIMSPVLKELMAALRKHLKPAPYNQAHSHAAVRILGKLGGRNRRYVKEPLTMEVVANMEKQMEVTLSFHSVEPKTIALDAILRLSQKLLDDPTSLPDARREAFNLNKSCIPLLLDVDDGGEDFQTRLDARIRSFTMDLLKTQKEAAEKATETATEPAKPKPPEDASPFIEPSPISADKKEAHDQALTRVIVALFAASMDEELHYEAWSLVEHLVRHFAILSVVEMMEFKKRKKLANYKSETFLANVRSSHVTGFIEAIIEVITSEIRERREAAERAVKEFYTVCLTLLGTQEAIDQLPALHRLASRFSSCCYKQEWFHRTGGCLGISLFTTDLDLGPQWMLAHQMEFVKALVYVLKDRSPDMAMGNVEVATETLARVLRVCNRVEASLTVQERRAKFHSLISLLVSELSDSSGAVREAMQASLRLLAELTGSDITELLAPVKQTLLSRIFAKPLRALPFAMQIGHIDAITYCLTLQPPLLMFGDELMRLISEALALADAEDQALISKTSQTKNMNALVNLRVICIKLLSAAMACTEFVNPRQASIRSRIVSVFFKSLYSKSPEVVNISYKGLQQIISQQGKLPKDQLQSGLRPILVNLSDHKRLTVAGLEGLARLLELLTNYFKVEIGKKLLDHLRNWGNPVMLAEAAGKPLSEVEDIKVMVAILNIFPLLPPTANVFMEDMVNEIIQLESKLRRTISSPFRPSLIKFLNRYHAEAAELFLNNLHRDEYSQLLIDLMREDDAGEFRNAVMGSVDSLVEKSIGFPATRPGVKGRRWLGIVLINVLISKEPNWIRDNPPILASITSLWDSHLQQPNEWHDPVFSPGRVTQLVVQIFIAYLKTAPDDIDTLFELMRVFEQEDVVDFSPPRQFLYQHVVMSDSIPYKRRVIQQYLEVFDEESRSQRSKANILRFLVTPLMRATFESGGAEDGFIDGDMINTIHRKIWVPLLSETGAAQNLYDYLKVELLQFTTLLVQYTPQVLSETRKDVIKFAWNNLKVEDVICKQAAYVLLARFIEEYETPPKIVAQIYVALLRAHQSDTPQGRVLVRQALDILVPILPKRIGTNVAGEAQSALPLYVRWTRKIIVEDGHSFAQLVTLYQLLVRYPDLFYDYRSVFVAQITKTLPRLAFSSHSTPESRFLTADLCELLVLWDMRNFGIDAQPTMPWTPGCSPTSSKRGLETADQLTKRKLPKVPDDPMDLDPTPEQVKGENDDSPQSILSPAEHNLTLSYLTRIASILADPMAKKGVSFRVVTLVRQALRVWPDAEVNLSHFEKNGATEAEASLNQMVNAIEILRAVMEVKTSEWILANISNIQKHMEKWVKSENLKISKNLAPIISRIYTAIEDAQEEDLPDAVHNFTRFIDSKISSGLKEVTSAPSTVGGSATNNSPAHIYCILALLQGVQCKSDQRHLADLMKLLAKLVRDHQEQGAPPDPLPVDYPSRLLIMLLEQLKHRVSHMGDHRKTFLQALVQLMDFSTDQALLRTILGMIRFWVIGGQEAFPTPREKSNLMVKMMVCSEKDQDLLEEYLDLVATIYSTSTFSQSEVTVRLEQAFLLGTRNRNPAVRRRFATIFDQSIGRSVSVRLSYVLGVQNWDHLAGHFWPRQALDLLLGCVIATDPICNCAPTTRTAGSIMVEAMEEVTEEELPVHGPEQDQPTRSELVERHRQFLSNMQSLHVEDLIDSIRQLLYFDNYVTYTMWVELFPVYWGSLTARERHDMHKAIIPLLAKDFHSKQMDMRPNVIQALLEGISRCDVSIQPRLPPQLIRYLGKNYDAWYIAVELLQQSLADTRFAGTVAAKDDEKIRESTMDAMCELFYNLSENDYFFGLWRRRSLFAETNAAVSYEAGGMWAQAQRLYEAAQAKARTGVMPFTESEYRLWEEHWVNCAEKLQQWDLLTDLAKQESNAELFLECAWRLSDWMSDRETLQVAFESLHDANPRRKLYQAFMYLVRQHEGPHIVTEFQKTCDEGVQNTLKRWYALPKQATSAHVGLLHNFQQFVELQEGAQIQTILGTTNAGNIVEKTQEMKGVLSTWKDRLPNLWDDISIWSSLVAWRQHVFQIINKAYLPLIPLLTAQQHTGTHPRDNPSSHAFRGYHETAWIINRFAHVARKHQLIDVCNDSLSKIYTLPNIEIHEAFFKLREQAKSYFVNATDYATGLDVINNTNLLYFNPAQKAEFFALKGIFFAKLNLHEDAEKAFSSSIQLETSLPKGWAAHAQYNDRMFKERPQEIKYGVGAMNCYLQAAGLYMNGRARKFMARVLWLLSLDDADNSITEAFDEYKGEMPIWYWITFIPQLLAALSSKEAPQAKEILKKIAKQYPQALYFQLRTAREDLLTMKKLAAAATPARPQEPASQTSAQPDSPATGQTAENGTAGSAPNPGAAPPIRKPSPWEHIEEINAVVKTAFPLLALSMETMLDQIMQRLKPTTDEDIYRLIVALLNDGVQMFVQQLTRDSGDQGGALSPATEMNLVRFAESMHPNHIKYKAAFEHDFIKSKPNLAQLVERFRDWRDKLEILLDSRPRKQYLEQFSHWLAEFEYQKFEDIEVPGQYFMIRDNNKDFVRIERFESGVDLIRGYIACHRRVTIRGHDGSFHPFSVQHPAQRHCRREERIMQLFRILNSVLERRNETRRRNISFHLPIVVPLAPSVRLVEDDPSYITLQEVWEQYCAGRGQHKDISIMYSIDRMRDVYASEESIKRGKMDKVEVLNLKAELLEDIANKFMPETILTKYMTKTLTSYGDLWTMRKQFTHSLAANTFITHVLSVGQRSPYKFSISRKTGNIWFSDLLPGISNTTFLFSNAEPVPFRFTPNIQHFLTPIGVEGVFASSLQAIGRALTEPSYELEDYLSIFVRDELVTWQNIVRKPPVQESQLREFTLQNVDLILKRTTGIACKEEREKGLELCEPANQTVLDLISNAVNPHKLCQMDASYMARL</sequence>
<dbReference type="SUPFAM" id="SSF56112">
    <property type="entry name" value="Protein kinase-like (PK-like)"/>
    <property type="match status" value="1"/>
</dbReference>
<dbReference type="PROSITE" id="PS50290">
    <property type="entry name" value="PI3_4_KINASE_3"/>
    <property type="match status" value="1"/>
</dbReference>
<dbReference type="CDD" id="cd05163">
    <property type="entry name" value="PIKK_TRRAP"/>
    <property type="match status" value="1"/>
</dbReference>
<feature type="domain" description="FATC" evidence="6">
    <location>
        <begin position="3745"/>
        <end position="3777"/>
    </location>
</feature>
<dbReference type="Pfam" id="PF02259">
    <property type="entry name" value="FAT"/>
    <property type="match status" value="1"/>
</dbReference>
<dbReference type="GO" id="GO:0006355">
    <property type="term" value="P:regulation of DNA-templated transcription"/>
    <property type="evidence" value="ECO:0007669"/>
    <property type="project" value="TreeGrafter"/>
</dbReference>
<dbReference type="GO" id="GO:0006281">
    <property type="term" value="P:DNA repair"/>
    <property type="evidence" value="ECO:0007669"/>
    <property type="project" value="TreeGrafter"/>
</dbReference>
<dbReference type="InterPro" id="IPR000403">
    <property type="entry name" value="PI3/4_kinase_cat_dom"/>
</dbReference>
<dbReference type="PANTHER" id="PTHR11139">
    <property type="entry name" value="ATAXIA TELANGIECTASIA MUTATED ATM -RELATED"/>
    <property type="match status" value="1"/>
</dbReference>
<comment type="similarity">
    <text evidence="1">Belongs to the PI3/PI4-kinase family. TRA1 subfamily.</text>
</comment>
<evidence type="ECO:0000256" key="1">
    <source>
        <dbReference type="ARBA" id="ARBA00007234"/>
    </source>
</evidence>
<feature type="region of interest" description="Disordered" evidence="3">
    <location>
        <begin position="995"/>
        <end position="1025"/>
    </location>
</feature>
<keyword evidence="8" id="KW-1185">Reference proteome</keyword>
<dbReference type="EMBL" id="QEAQ01000005">
    <property type="protein sequence ID" value="TPX61909.1"/>
    <property type="molecule type" value="Genomic_DNA"/>
</dbReference>
<organism evidence="7 8">
    <name type="scientific">Powellomyces hirtus</name>
    <dbReference type="NCBI Taxonomy" id="109895"/>
    <lineage>
        <taxon>Eukaryota</taxon>
        <taxon>Fungi</taxon>
        <taxon>Fungi incertae sedis</taxon>
        <taxon>Chytridiomycota</taxon>
        <taxon>Chytridiomycota incertae sedis</taxon>
        <taxon>Chytridiomycetes</taxon>
        <taxon>Spizellomycetales</taxon>
        <taxon>Powellomycetaceae</taxon>
        <taxon>Powellomyces</taxon>
    </lineage>
</organism>
<dbReference type="STRING" id="109895.A0A507ECQ6"/>
<dbReference type="InterPro" id="IPR003152">
    <property type="entry name" value="FATC_dom"/>
</dbReference>
<dbReference type="SUPFAM" id="SSF48371">
    <property type="entry name" value="ARM repeat"/>
    <property type="match status" value="2"/>
</dbReference>
<dbReference type="SMART" id="SM00146">
    <property type="entry name" value="PI3Kc"/>
    <property type="match status" value="1"/>
</dbReference>
<feature type="region of interest" description="Disordered" evidence="3">
    <location>
        <begin position="3187"/>
        <end position="3235"/>
    </location>
</feature>
<evidence type="ECO:0008006" key="9">
    <source>
        <dbReference type="Google" id="ProtNLM"/>
    </source>
</evidence>
<dbReference type="PROSITE" id="PS51190">
    <property type="entry name" value="FATC"/>
    <property type="match status" value="1"/>
</dbReference>
<dbReference type="GO" id="GO:0005634">
    <property type="term" value="C:nucleus"/>
    <property type="evidence" value="ECO:0007669"/>
    <property type="project" value="TreeGrafter"/>
</dbReference>
<evidence type="ECO:0000259" key="5">
    <source>
        <dbReference type="PROSITE" id="PS51189"/>
    </source>
</evidence>